<evidence type="ECO:0000256" key="1">
    <source>
        <dbReference type="SAM" id="MobiDB-lite"/>
    </source>
</evidence>
<feature type="region of interest" description="Disordered" evidence="1">
    <location>
        <begin position="98"/>
        <end position="136"/>
    </location>
</feature>
<dbReference type="EnsemblMetazoa" id="XM_030991108">
    <property type="protein sequence ID" value="XP_030846968"/>
    <property type="gene ID" value="LOC115926416"/>
</dbReference>
<dbReference type="Gene3D" id="3.90.70.80">
    <property type="match status" value="1"/>
</dbReference>
<sequence>MKPFFVITLVLFSCLCLVGVTQAVAVSKEGTQEEAFDPENILDSGKLIQTEEDKISEIRNQVLFLQESVAEITRSFSTLELVAKNPSMMAKIHIADSPETELELGEPEKIRRRRHVDSQSTSFSSSGAEQISLGQNQSGPYSWPMYSGQCFLCPAGVPGQRGPSGPQGVAGRDGRDRRDAPTDSQARETSTSPSDETNPTESGGSAVVPPASKDMAVMAHIVTPDYIQEMRKDGTWGGEPEIIACANKYRVNINVITSAEGSTEAGFIMHKYKATGEEANAELMTLYFGHVFEQHYVSLAYHFQRIAFSALS</sequence>
<protein>
    <recommendedName>
        <fullName evidence="3">OTU domain-containing protein</fullName>
    </recommendedName>
</protein>
<organism evidence="4 5">
    <name type="scientific">Strongylocentrotus purpuratus</name>
    <name type="common">Purple sea urchin</name>
    <dbReference type="NCBI Taxonomy" id="7668"/>
    <lineage>
        <taxon>Eukaryota</taxon>
        <taxon>Metazoa</taxon>
        <taxon>Echinodermata</taxon>
        <taxon>Eleutherozoa</taxon>
        <taxon>Echinozoa</taxon>
        <taxon>Echinoidea</taxon>
        <taxon>Euechinoidea</taxon>
        <taxon>Echinacea</taxon>
        <taxon>Camarodonta</taxon>
        <taxon>Echinidea</taxon>
        <taxon>Strongylocentrotidae</taxon>
        <taxon>Strongylocentrotus</taxon>
    </lineage>
</organism>
<dbReference type="RefSeq" id="XP_030846968.1">
    <property type="nucleotide sequence ID" value="XM_030991108.1"/>
</dbReference>
<feature type="region of interest" description="Disordered" evidence="1">
    <location>
        <begin position="157"/>
        <end position="210"/>
    </location>
</feature>
<evidence type="ECO:0000313" key="5">
    <source>
        <dbReference type="Proteomes" id="UP000007110"/>
    </source>
</evidence>
<feature type="signal peptide" evidence="2">
    <location>
        <begin position="1"/>
        <end position="23"/>
    </location>
</feature>
<feature type="compositionally biased region" description="Polar residues" evidence="1">
    <location>
        <begin position="118"/>
        <end position="136"/>
    </location>
</feature>
<reference evidence="4" key="2">
    <citation type="submission" date="2021-01" db="UniProtKB">
        <authorList>
            <consortium name="EnsemblMetazoa"/>
        </authorList>
    </citation>
    <scope>IDENTIFICATION</scope>
</reference>
<feature type="domain" description="OTU" evidence="3">
    <location>
        <begin position="222"/>
        <end position="295"/>
    </location>
</feature>
<dbReference type="Proteomes" id="UP000007110">
    <property type="component" value="Unassembled WGS sequence"/>
</dbReference>
<dbReference type="GeneID" id="115926416"/>
<evidence type="ECO:0000256" key="2">
    <source>
        <dbReference type="SAM" id="SignalP"/>
    </source>
</evidence>
<name>A0A7M7T1I7_STRPU</name>
<keyword evidence="5" id="KW-1185">Reference proteome</keyword>
<feature type="compositionally biased region" description="Basic and acidic residues" evidence="1">
    <location>
        <begin position="172"/>
        <end position="181"/>
    </location>
</feature>
<dbReference type="OrthoDB" id="415023at2759"/>
<feature type="chain" id="PRO_5029623930" description="OTU domain-containing protein" evidence="2">
    <location>
        <begin position="24"/>
        <end position="312"/>
    </location>
</feature>
<evidence type="ECO:0000313" key="4">
    <source>
        <dbReference type="EnsemblMetazoa" id="XP_030846968"/>
    </source>
</evidence>
<reference evidence="5" key="1">
    <citation type="submission" date="2015-02" db="EMBL/GenBank/DDBJ databases">
        <title>Genome sequencing for Strongylocentrotus purpuratus.</title>
        <authorList>
            <person name="Murali S."/>
            <person name="Liu Y."/>
            <person name="Vee V."/>
            <person name="English A."/>
            <person name="Wang M."/>
            <person name="Skinner E."/>
            <person name="Han Y."/>
            <person name="Muzny D.M."/>
            <person name="Worley K.C."/>
            <person name="Gibbs R.A."/>
        </authorList>
    </citation>
    <scope>NUCLEOTIDE SEQUENCE</scope>
</reference>
<dbReference type="InParanoid" id="A0A7M7T1I7"/>
<dbReference type="Pfam" id="PF02338">
    <property type="entry name" value="OTU"/>
    <property type="match status" value="1"/>
</dbReference>
<dbReference type="KEGG" id="spu:115926416"/>
<proteinExistence type="predicted"/>
<dbReference type="InterPro" id="IPR003323">
    <property type="entry name" value="OTU_dom"/>
</dbReference>
<feature type="compositionally biased region" description="Polar residues" evidence="1">
    <location>
        <begin position="182"/>
        <end position="203"/>
    </location>
</feature>
<keyword evidence="2" id="KW-0732">Signal</keyword>
<dbReference type="AlphaFoldDB" id="A0A7M7T1I7"/>
<accession>A0A7M7T1I7</accession>
<evidence type="ECO:0000259" key="3">
    <source>
        <dbReference type="Pfam" id="PF02338"/>
    </source>
</evidence>